<comment type="caution">
    <text evidence="8">The sequence shown here is derived from an EMBL/GenBank/DDBJ whole genome shotgun (WGS) entry which is preliminary data.</text>
</comment>
<dbReference type="InterPro" id="IPR001471">
    <property type="entry name" value="AP2/ERF_dom"/>
</dbReference>
<dbReference type="Proteomes" id="UP000639772">
    <property type="component" value="Chromosome 12"/>
</dbReference>
<protein>
    <recommendedName>
        <fullName evidence="7">AP2/ERF domain-containing protein</fullName>
    </recommendedName>
</protein>
<evidence type="ECO:0000256" key="5">
    <source>
        <dbReference type="ARBA" id="ARBA00023242"/>
    </source>
</evidence>
<keyword evidence="2" id="KW-0805">Transcription regulation</keyword>
<dbReference type="PRINTS" id="PR00367">
    <property type="entry name" value="ETHRSPELEMNT"/>
</dbReference>
<evidence type="ECO:0000259" key="7">
    <source>
        <dbReference type="PROSITE" id="PS51032"/>
    </source>
</evidence>
<organism evidence="8 9">
    <name type="scientific">Vanilla planifolia</name>
    <name type="common">Vanilla</name>
    <dbReference type="NCBI Taxonomy" id="51239"/>
    <lineage>
        <taxon>Eukaryota</taxon>
        <taxon>Viridiplantae</taxon>
        <taxon>Streptophyta</taxon>
        <taxon>Embryophyta</taxon>
        <taxon>Tracheophyta</taxon>
        <taxon>Spermatophyta</taxon>
        <taxon>Magnoliopsida</taxon>
        <taxon>Liliopsida</taxon>
        <taxon>Asparagales</taxon>
        <taxon>Orchidaceae</taxon>
        <taxon>Vanilloideae</taxon>
        <taxon>Vanilleae</taxon>
        <taxon>Vanilla</taxon>
    </lineage>
</organism>
<feature type="compositionally biased region" description="Low complexity" evidence="6">
    <location>
        <begin position="28"/>
        <end position="38"/>
    </location>
</feature>
<evidence type="ECO:0000256" key="2">
    <source>
        <dbReference type="ARBA" id="ARBA00023015"/>
    </source>
</evidence>
<dbReference type="FunFam" id="3.30.730.10:FF:000001">
    <property type="entry name" value="Ethylene-responsive transcription factor 2"/>
    <property type="match status" value="1"/>
</dbReference>
<evidence type="ECO:0000256" key="4">
    <source>
        <dbReference type="ARBA" id="ARBA00023163"/>
    </source>
</evidence>
<dbReference type="PROSITE" id="PS51032">
    <property type="entry name" value="AP2_ERF"/>
    <property type="match status" value="1"/>
</dbReference>
<evidence type="ECO:0000313" key="8">
    <source>
        <dbReference type="EMBL" id="KAG0459917.1"/>
    </source>
</evidence>
<evidence type="ECO:0000256" key="6">
    <source>
        <dbReference type="SAM" id="MobiDB-lite"/>
    </source>
</evidence>
<sequence>MEESDGRTHCKKSPIFSMPATTNPKRCATSAPTASSTAGVGKEGTRYRGVRRRPWGRYAAEIRDPQSKERRWLGTFDTAEQAACAYDIAARAMRGLKARTNFTYATTAAAAAAALPPPRPPQFSTDGLPWPAVYISPPVRPPHPPLLFHNLISSSPSASTFPHQSTLTSPPSTIANDAHMPYLFHENSIKTEQQSYHVPPPGDFYDDTSFLMSAEPPESGLLQEVIHGFFPKRRSEENKTADVAIMQETRVSFDEIPADFYGFPDSFPMVSEGLLEDIIQYPEFFESLPSTKLQS</sequence>
<dbReference type="SUPFAM" id="SSF54171">
    <property type="entry name" value="DNA-binding domain"/>
    <property type="match status" value="1"/>
</dbReference>
<dbReference type="PANTHER" id="PTHR31677">
    <property type="entry name" value="AP2 DOMAIN CLASS TRANSCRIPTION FACTOR"/>
    <property type="match status" value="1"/>
</dbReference>
<accession>A0A835PYP1</accession>
<dbReference type="GO" id="GO:0003700">
    <property type="term" value="F:DNA-binding transcription factor activity"/>
    <property type="evidence" value="ECO:0007669"/>
    <property type="project" value="InterPro"/>
</dbReference>
<comment type="subcellular location">
    <subcellularLocation>
        <location evidence="1">Nucleus</location>
    </subcellularLocation>
</comment>
<dbReference type="GO" id="GO:0005634">
    <property type="term" value="C:nucleus"/>
    <property type="evidence" value="ECO:0007669"/>
    <property type="project" value="UniProtKB-SubCell"/>
</dbReference>
<dbReference type="EMBL" id="JADCNM010000012">
    <property type="protein sequence ID" value="KAG0459917.1"/>
    <property type="molecule type" value="Genomic_DNA"/>
</dbReference>
<evidence type="ECO:0000256" key="3">
    <source>
        <dbReference type="ARBA" id="ARBA00023125"/>
    </source>
</evidence>
<keyword evidence="5" id="KW-0539">Nucleus</keyword>
<dbReference type="GO" id="GO:0003677">
    <property type="term" value="F:DNA binding"/>
    <property type="evidence" value="ECO:0007669"/>
    <property type="project" value="UniProtKB-KW"/>
</dbReference>
<keyword evidence="3" id="KW-0238">DNA-binding</keyword>
<dbReference type="OrthoDB" id="642697at2759"/>
<dbReference type="Gene3D" id="3.30.730.10">
    <property type="entry name" value="AP2/ERF domain"/>
    <property type="match status" value="1"/>
</dbReference>
<dbReference type="Pfam" id="PF00847">
    <property type="entry name" value="AP2"/>
    <property type="match status" value="1"/>
</dbReference>
<name>A0A835PYP1_VANPL</name>
<reference evidence="8 9" key="1">
    <citation type="journal article" date="2020" name="Nat. Food">
        <title>A phased Vanilla planifolia genome enables genetic improvement of flavour and production.</title>
        <authorList>
            <person name="Hasing T."/>
            <person name="Tang H."/>
            <person name="Brym M."/>
            <person name="Khazi F."/>
            <person name="Huang T."/>
            <person name="Chambers A.H."/>
        </authorList>
    </citation>
    <scope>NUCLEOTIDE SEQUENCE [LARGE SCALE GENOMIC DNA]</scope>
    <source>
        <tissue evidence="8">Leaf</tissue>
    </source>
</reference>
<dbReference type="InterPro" id="IPR036955">
    <property type="entry name" value="AP2/ERF_dom_sf"/>
</dbReference>
<feature type="domain" description="AP2/ERF" evidence="7">
    <location>
        <begin position="46"/>
        <end position="103"/>
    </location>
</feature>
<dbReference type="PANTHER" id="PTHR31677:SF146">
    <property type="entry name" value="ETHYLENE-RESPONSIVE TRANSCRIPTION FACTOR ESR2"/>
    <property type="match status" value="1"/>
</dbReference>
<proteinExistence type="predicted"/>
<feature type="region of interest" description="Disordered" evidence="6">
    <location>
        <begin position="1"/>
        <end position="48"/>
    </location>
</feature>
<dbReference type="SMART" id="SM00380">
    <property type="entry name" value="AP2"/>
    <property type="match status" value="1"/>
</dbReference>
<gene>
    <name evidence="8" type="ORF">HPP92_023045</name>
</gene>
<dbReference type="AlphaFoldDB" id="A0A835PYP1"/>
<keyword evidence="4" id="KW-0804">Transcription</keyword>
<dbReference type="InterPro" id="IPR016177">
    <property type="entry name" value="DNA-bd_dom_sf"/>
</dbReference>
<evidence type="ECO:0000256" key="1">
    <source>
        <dbReference type="ARBA" id="ARBA00004123"/>
    </source>
</evidence>
<evidence type="ECO:0000313" key="9">
    <source>
        <dbReference type="Proteomes" id="UP000639772"/>
    </source>
</evidence>
<dbReference type="CDD" id="cd00018">
    <property type="entry name" value="AP2"/>
    <property type="match status" value="1"/>
</dbReference>